<protein>
    <recommendedName>
        <fullName evidence="12">DEAD-box RNA helicase</fullName>
    </recommendedName>
</protein>
<dbReference type="InterPro" id="IPR014001">
    <property type="entry name" value="Helicase_ATP-bd"/>
</dbReference>
<evidence type="ECO:0000256" key="2">
    <source>
        <dbReference type="ARBA" id="ARBA00022801"/>
    </source>
</evidence>
<dbReference type="Pfam" id="PF00271">
    <property type="entry name" value="Helicase_C"/>
    <property type="match status" value="1"/>
</dbReference>
<evidence type="ECO:0000256" key="3">
    <source>
        <dbReference type="ARBA" id="ARBA00022806"/>
    </source>
</evidence>
<evidence type="ECO:0000259" key="7">
    <source>
        <dbReference type="PROSITE" id="PS51192"/>
    </source>
</evidence>
<feature type="region of interest" description="Disordered" evidence="6">
    <location>
        <begin position="80"/>
        <end position="102"/>
    </location>
</feature>
<dbReference type="Pfam" id="PF00270">
    <property type="entry name" value="DEAD"/>
    <property type="match status" value="1"/>
</dbReference>
<comment type="caution">
    <text evidence="10">The sequence shown here is derived from an EMBL/GenBank/DDBJ whole genome shotgun (WGS) entry which is preliminary data.</text>
</comment>
<dbReference type="SUPFAM" id="SSF52540">
    <property type="entry name" value="P-loop containing nucleoside triphosphate hydrolases"/>
    <property type="match status" value="1"/>
</dbReference>
<name>A0A176W4I0_MARPO</name>
<dbReference type="AlphaFoldDB" id="A0A176W4I0"/>
<dbReference type="InterPro" id="IPR014014">
    <property type="entry name" value="RNA_helicase_DEAD_Q_motif"/>
</dbReference>
<feature type="compositionally biased region" description="Low complexity" evidence="6">
    <location>
        <begin position="45"/>
        <end position="60"/>
    </location>
</feature>
<dbReference type="CDD" id="cd18787">
    <property type="entry name" value="SF2_C_DEAD"/>
    <property type="match status" value="1"/>
</dbReference>
<keyword evidence="2" id="KW-0378">Hydrolase</keyword>
<dbReference type="InterPro" id="IPR044742">
    <property type="entry name" value="DEAD/DEAH_RhlB"/>
</dbReference>
<evidence type="ECO:0000259" key="9">
    <source>
        <dbReference type="PROSITE" id="PS51195"/>
    </source>
</evidence>
<dbReference type="Gene3D" id="3.40.50.300">
    <property type="entry name" value="P-loop containing nucleotide triphosphate hydrolases"/>
    <property type="match status" value="2"/>
</dbReference>
<keyword evidence="4" id="KW-0067">ATP-binding</keyword>
<evidence type="ECO:0000256" key="6">
    <source>
        <dbReference type="SAM" id="MobiDB-lite"/>
    </source>
</evidence>
<feature type="region of interest" description="Disordered" evidence="6">
    <location>
        <begin position="45"/>
        <end position="64"/>
    </location>
</feature>
<feature type="short sequence motif" description="Q motif" evidence="5">
    <location>
        <begin position="107"/>
        <end position="135"/>
    </location>
</feature>
<dbReference type="CDD" id="cd00268">
    <property type="entry name" value="DEADc"/>
    <property type="match status" value="1"/>
</dbReference>
<dbReference type="Proteomes" id="UP000077202">
    <property type="component" value="Unassembled WGS sequence"/>
</dbReference>
<evidence type="ECO:0000259" key="8">
    <source>
        <dbReference type="PROSITE" id="PS51194"/>
    </source>
</evidence>
<dbReference type="PROSITE" id="PS51195">
    <property type="entry name" value="Q_MOTIF"/>
    <property type="match status" value="1"/>
</dbReference>
<gene>
    <name evidence="10" type="ORF">AXG93_3309s1340</name>
</gene>
<dbReference type="GO" id="GO:0003724">
    <property type="term" value="F:RNA helicase activity"/>
    <property type="evidence" value="ECO:0007669"/>
    <property type="project" value="InterPro"/>
</dbReference>
<keyword evidence="3" id="KW-0347">Helicase</keyword>
<feature type="domain" description="Helicase ATP-binding" evidence="7">
    <location>
        <begin position="138"/>
        <end position="325"/>
    </location>
</feature>
<feature type="domain" description="DEAD-box RNA helicase Q" evidence="9">
    <location>
        <begin position="107"/>
        <end position="135"/>
    </location>
</feature>
<dbReference type="GO" id="GO:0005524">
    <property type="term" value="F:ATP binding"/>
    <property type="evidence" value="ECO:0007669"/>
    <property type="project" value="UniProtKB-KW"/>
</dbReference>
<evidence type="ECO:0000313" key="11">
    <source>
        <dbReference type="Proteomes" id="UP000077202"/>
    </source>
</evidence>
<accession>A0A176W4I0</accession>
<feature type="domain" description="Helicase C-terminal" evidence="8">
    <location>
        <begin position="353"/>
        <end position="504"/>
    </location>
</feature>
<dbReference type="PROSITE" id="PS51192">
    <property type="entry name" value="HELICASE_ATP_BIND_1"/>
    <property type="match status" value="1"/>
</dbReference>
<feature type="region of interest" description="Disordered" evidence="6">
    <location>
        <begin position="512"/>
        <end position="606"/>
    </location>
</feature>
<dbReference type="InterPro" id="IPR011545">
    <property type="entry name" value="DEAD/DEAH_box_helicase_dom"/>
</dbReference>
<dbReference type="EMBL" id="LVLJ01001803">
    <property type="protein sequence ID" value="OAE27937.1"/>
    <property type="molecule type" value="Genomic_DNA"/>
</dbReference>
<dbReference type="InterPro" id="IPR027417">
    <property type="entry name" value="P-loop_NTPase"/>
</dbReference>
<dbReference type="SMART" id="SM00487">
    <property type="entry name" value="DEXDc"/>
    <property type="match status" value="1"/>
</dbReference>
<reference evidence="10" key="1">
    <citation type="submission" date="2016-03" db="EMBL/GenBank/DDBJ databases">
        <title>Mechanisms controlling the formation of the plant cell surface in tip-growing cells are functionally conserved among land plants.</title>
        <authorList>
            <person name="Honkanen S."/>
            <person name="Jones V.A."/>
            <person name="Morieri G."/>
            <person name="Champion C."/>
            <person name="Hetherington A.J."/>
            <person name="Kelly S."/>
            <person name="Saint-Marcoux D."/>
            <person name="Proust H."/>
            <person name="Prescott H."/>
            <person name="Dolan L."/>
        </authorList>
    </citation>
    <scope>NUCLEOTIDE SEQUENCE [LARGE SCALE GENOMIC DNA]</scope>
    <source>
        <tissue evidence="10">Whole gametophyte</tissue>
    </source>
</reference>
<dbReference type="GO" id="GO:0003676">
    <property type="term" value="F:nucleic acid binding"/>
    <property type="evidence" value="ECO:0007669"/>
    <property type="project" value="InterPro"/>
</dbReference>
<organism evidence="10 11">
    <name type="scientific">Marchantia polymorpha subsp. ruderalis</name>
    <dbReference type="NCBI Taxonomy" id="1480154"/>
    <lineage>
        <taxon>Eukaryota</taxon>
        <taxon>Viridiplantae</taxon>
        <taxon>Streptophyta</taxon>
        <taxon>Embryophyta</taxon>
        <taxon>Marchantiophyta</taxon>
        <taxon>Marchantiopsida</taxon>
        <taxon>Marchantiidae</taxon>
        <taxon>Marchantiales</taxon>
        <taxon>Marchantiaceae</taxon>
        <taxon>Marchantia</taxon>
    </lineage>
</organism>
<dbReference type="PANTHER" id="PTHR47960">
    <property type="entry name" value="DEAD-BOX ATP-DEPENDENT RNA HELICASE 50"/>
    <property type="match status" value="1"/>
</dbReference>
<evidence type="ECO:0008006" key="12">
    <source>
        <dbReference type="Google" id="ProtNLM"/>
    </source>
</evidence>
<dbReference type="GO" id="GO:0016787">
    <property type="term" value="F:hydrolase activity"/>
    <property type="evidence" value="ECO:0007669"/>
    <property type="project" value="UniProtKB-KW"/>
</dbReference>
<sequence length="606" mass="66317">MALLCGRRIWFHSSARGMRNVALTTPVFPCYNAHFRKLRIVHAGASTSAPPSTSKTTNSETKSEVSFVALTPLERLRARQLRDVPRPPGRLSGKEESAKPVSTPLAQSFEQLGLSDELMSAVIELGISKPTEVQSLGIPAVSNGESVVLASHTGSGKTLAYMLPIVQALRRDEAESGKATRARRPRAVVLCPTRELAEQVFHVAKSLCHHARFRAAMIGGGLKMKPQEDILNSAVDMVVGTPGRLLMHVKEGHMAYGDIKYVALDEADTMFDRGFGPEVRKFLGPLRNRSSQPGGTGFQTVLVTATITKAVQKVLDEEFPGIRHIHTSTLHKKVSSARHDFLKLSGTENKLEALQQVLEPSLAKGNRVMVFCNTLNSCRAIDHFLRENGIQTVNYHGEIPAEERVENLNKFKEETGARSFPALVCTDLAARGLDLVVDHVIMFDFPLNPVDYLHRTGRTARMGAKGKVTSLVTKRDSTLAGQIEDAMSRGESLEALTSSREKVAAMKQQELEVRQRQNSKEAASKGNFRGSKKRILASPNASKSFQAPKGSRGKARFEGVSKQELVSSLDHPATNSPRARDHFLQVPGSPKESTDGRKGGRKSWTA</sequence>
<keyword evidence="11" id="KW-1185">Reference proteome</keyword>
<keyword evidence="1" id="KW-0547">Nucleotide-binding</keyword>
<evidence type="ECO:0000256" key="5">
    <source>
        <dbReference type="PROSITE-ProRule" id="PRU00552"/>
    </source>
</evidence>
<dbReference type="PROSITE" id="PS51194">
    <property type="entry name" value="HELICASE_CTER"/>
    <property type="match status" value="1"/>
</dbReference>
<evidence type="ECO:0000313" key="10">
    <source>
        <dbReference type="EMBL" id="OAE27937.1"/>
    </source>
</evidence>
<evidence type="ECO:0000256" key="4">
    <source>
        <dbReference type="ARBA" id="ARBA00022840"/>
    </source>
</evidence>
<evidence type="ECO:0000256" key="1">
    <source>
        <dbReference type="ARBA" id="ARBA00022741"/>
    </source>
</evidence>
<dbReference type="SMART" id="SM00490">
    <property type="entry name" value="HELICc"/>
    <property type="match status" value="1"/>
</dbReference>
<proteinExistence type="predicted"/>
<dbReference type="InterPro" id="IPR001650">
    <property type="entry name" value="Helicase_C-like"/>
</dbReference>
<feature type="compositionally biased region" description="Basic and acidic residues" evidence="6">
    <location>
        <begin position="512"/>
        <end position="523"/>
    </location>
</feature>